<dbReference type="InterPro" id="IPR039156">
    <property type="entry name" value="PHAF1/BROMI"/>
</dbReference>
<dbReference type="GO" id="GO:0043001">
    <property type="term" value="P:Golgi to plasma membrane protein transport"/>
    <property type="evidence" value="ECO:0007669"/>
    <property type="project" value="TreeGrafter"/>
</dbReference>
<comment type="caution">
    <text evidence="2">The sequence shown here is derived from an EMBL/GenBank/DDBJ whole genome shotgun (WGS) entry which is preliminary data.</text>
</comment>
<accession>A0AAD9J2T6</accession>
<protein>
    <submittedName>
        <fullName evidence="2">Uncharacterized protein</fullName>
    </submittedName>
</protein>
<dbReference type="AlphaFoldDB" id="A0AAD9J2T6"/>
<proteinExistence type="inferred from homology"/>
<dbReference type="Proteomes" id="UP001208570">
    <property type="component" value="Unassembled WGS sequence"/>
</dbReference>
<dbReference type="Pfam" id="PF03676">
    <property type="entry name" value="PHAF1"/>
    <property type="match status" value="1"/>
</dbReference>
<reference evidence="2" key="1">
    <citation type="journal article" date="2023" name="Mol. Biol. Evol.">
        <title>Third-Generation Sequencing Reveals the Adaptive Role of the Epigenome in Three Deep-Sea Polychaetes.</title>
        <authorList>
            <person name="Perez M."/>
            <person name="Aroh O."/>
            <person name="Sun Y."/>
            <person name="Lan Y."/>
            <person name="Juniper S.K."/>
            <person name="Young C.R."/>
            <person name="Angers B."/>
            <person name="Qian P.Y."/>
        </authorList>
    </citation>
    <scope>NUCLEOTIDE SEQUENCE</scope>
    <source>
        <strain evidence="2">P08H-3</strain>
    </source>
</reference>
<organism evidence="2 3">
    <name type="scientific">Paralvinella palmiformis</name>
    <dbReference type="NCBI Taxonomy" id="53620"/>
    <lineage>
        <taxon>Eukaryota</taxon>
        <taxon>Metazoa</taxon>
        <taxon>Spiralia</taxon>
        <taxon>Lophotrochozoa</taxon>
        <taxon>Annelida</taxon>
        <taxon>Polychaeta</taxon>
        <taxon>Sedentaria</taxon>
        <taxon>Canalipalpata</taxon>
        <taxon>Terebellida</taxon>
        <taxon>Terebelliformia</taxon>
        <taxon>Alvinellidae</taxon>
        <taxon>Paralvinella</taxon>
    </lineage>
</organism>
<name>A0AAD9J2T6_9ANNE</name>
<sequence length="364" mass="41353">MSIDDEENLCSCHSDLPARQRPESRSTRAKVVQVTLPMTTIALISSTRLEINIAPNWPMMTVTFWRSLIQNSGLQYHPVRSSTLLLNLASRHSNVYHSEKQLFVLNFRGLSFEFHIESRFEPRYAHGLGSLQFPNGASPVVSRMYIYTGASLEDTRAPPLPLSCYHGNCFLEYLEVVRERNVTVALKFHLVTEGKNMGASAGNGPAKLSELRKVTCERTVKFKDTCQDVVSSLGSPSKIFFKSEDKMKIHSPDANRMVKSRCADYFFNYTTLGVDILFDANTHRVKKFILHSNFPGHYDFNMYYRCDFVIPVTVEKPVDGATTMDHDHHLDIHYDTRVMQNSHIASVTLYQPKSSYSSVDMMGS</sequence>
<gene>
    <name evidence="2" type="ORF">LSH36_690g02001</name>
</gene>
<evidence type="ECO:0000313" key="2">
    <source>
        <dbReference type="EMBL" id="KAK2145279.1"/>
    </source>
</evidence>
<dbReference type="PANTHER" id="PTHR13465">
    <property type="entry name" value="UPF0183 PROTEIN"/>
    <property type="match status" value="1"/>
</dbReference>
<dbReference type="PANTHER" id="PTHR13465:SF2">
    <property type="entry name" value="PHAGOSOME ASSEMBLY FACTOR 1"/>
    <property type="match status" value="1"/>
</dbReference>
<dbReference type="EMBL" id="JAODUP010000690">
    <property type="protein sequence ID" value="KAK2145279.1"/>
    <property type="molecule type" value="Genomic_DNA"/>
</dbReference>
<evidence type="ECO:0000313" key="3">
    <source>
        <dbReference type="Proteomes" id="UP001208570"/>
    </source>
</evidence>
<dbReference type="InterPro" id="IPR005373">
    <property type="entry name" value="PHAF1"/>
</dbReference>
<dbReference type="GO" id="GO:0005802">
    <property type="term" value="C:trans-Golgi network"/>
    <property type="evidence" value="ECO:0007669"/>
    <property type="project" value="TreeGrafter"/>
</dbReference>
<evidence type="ECO:0000256" key="1">
    <source>
        <dbReference type="ARBA" id="ARBA00024339"/>
    </source>
</evidence>
<keyword evidence="3" id="KW-1185">Reference proteome</keyword>
<comment type="similarity">
    <text evidence="1">Belongs to the PHAF1 family.</text>
</comment>